<dbReference type="RefSeq" id="WP_090311389.1">
    <property type="nucleotide sequence ID" value="NZ_FNZE01000009.1"/>
</dbReference>
<organism evidence="1 2">
    <name type="scientific">Pseudomonas linyingensis</name>
    <dbReference type="NCBI Taxonomy" id="915471"/>
    <lineage>
        <taxon>Bacteria</taxon>
        <taxon>Pseudomonadati</taxon>
        <taxon>Pseudomonadota</taxon>
        <taxon>Gammaproteobacteria</taxon>
        <taxon>Pseudomonadales</taxon>
        <taxon>Pseudomonadaceae</taxon>
        <taxon>Pseudomonas</taxon>
    </lineage>
</organism>
<dbReference type="STRING" id="915471.SAMN05216201_10999"/>
<name>A0A1H6Z0A8_9PSED</name>
<accession>A0A1H6Z0A8</accession>
<gene>
    <name evidence="1" type="ORF">SAMN05216201_10999</name>
</gene>
<dbReference type="AlphaFoldDB" id="A0A1H6Z0A8"/>
<dbReference type="EMBL" id="FNZE01000009">
    <property type="protein sequence ID" value="SEJ46963.1"/>
    <property type="molecule type" value="Genomic_DNA"/>
</dbReference>
<sequence length="275" mass="30847">MSYGFAVSNDLGRKVIDETHSLHVVVPATVTKEHLQFSEPYGVGWRWYERVGVRITYVRPYKGLEPPMVFMRGNGSHPSTYASDWTRNIGPSWYNELRYQHLGGPGRWTGAFIGAVMYTGFSYSATPPAKQYSGWDLRSYFMVAGTAVDPGPDGYGTVVYDAAGRVVFNSNDNFVEVTGYSNDWQYRGRNEYGAEYIELWENPGVVVPSASGHWVSLLPFGRYRRYNGETATVFPSNVTRSYSPHVCVIGGRSGSPFHLPLLTVKTKLPLSYTYP</sequence>
<protein>
    <submittedName>
        <fullName evidence="1">Uncharacterized protein</fullName>
    </submittedName>
</protein>
<reference evidence="2" key="1">
    <citation type="submission" date="2016-10" db="EMBL/GenBank/DDBJ databases">
        <authorList>
            <person name="Varghese N."/>
            <person name="Submissions S."/>
        </authorList>
    </citation>
    <scope>NUCLEOTIDE SEQUENCE [LARGE SCALE GENOMIC DNA]</scope>
    <source>
        <strain evidence="2">LMG 25967</strain>
    </source>
</reference>
<keyword evidence="2" id="KW-1185">Reference proteome</keyword>
<dbReference type="Proteomes" id="UP000242930">
    <property type="component" value="Unassembled WGS sequence"/>
</dbReference>
<evidence type="ECO:0000313" key="1">
    <source>
        <dbReference type="EMBL" id="SEJ46963.1"/>
    </source>
</evidence>
<proteinExistence type="predicted"/>
<dbReference type="OrthoDB" id="7007207at2"/>
<evidence type="ECO:0000313" key="2">
    <source>
        <dbReference type="Proteomes" id="UP000242930"/>
    </source>
</evidence>